<dbReference type="EMBL" id="BAAAVI010000062">
    <property type="protein sequence ID" value="GAA2898645.1"/>
    <property type="molecule type" value="Genomic_DNA"/>
</dbReference>
<protein>
    <submittedName>
        <fullName evidence="2">Amidohydrolase family protein</fullName>
    </submittedName>
</protein>
<evidence type="ECO:0000313" key="3">
    <source>
        <dbReference type="Proteomes" id="UP001500831"/>
    </source>
</evidence>
<evidence type="ECO:0000259" key="1">
    <source>
        <dbReference type="Pfam" id="PF07969"/>
    </source>
</evidence>
<accession>A0ABN3W6N0</accession>
<reference evidence="2 3" key="1">
    <citation type="journal article" date="2019" name="Int. J. Syst. Evol. Microbiol.">
        <title>The Global Catalogue of Microorganisms (GCM) 10K type strain sequencing project: providing services to taxonomists for standard genome sequencing and annotation.</title>
        <authorList>
            <consortium name="The Broad Institute Genomics Platform"/>
            <consortium name="The Broad Institute Genome Sequencing Center for Infectious Disease"/>
            <person name="Wu L."/>
            <person name="Ma J."/>
        </authorList>
    </citation>
    <scope>NUCLEOTIDE SEQUENCE [LARGE SCALE GENOMIC DNA]</scope>
    <source>
        <strain evidence="2 3">JCM 6242</strain>
    </source>
</reference>
<name>A0ABN3W6N0_9ACTN</name>
<proteinExistence type="predicted"/>
<dbReference type="InterPro" id="IPR013108">
    <property type="entry name" value="Amidohydro_3"/>
</dbReference>
<gene>
    <name evidence="2" type="ORF">GCM10010517_63840</name>
</gene>
<sequence>MHDLILRGGTLHDGFGSPGRTADVAIDRGRVTATGRDLGRAARVVDVDGLVVAPGFIDPHSHSDTVPFMAGAQPFKLWQGVTTEIVGNCGFSCGPSAPESSGFTPEILSERAFSTFGGYLDAVEKEGTTNNLAVLVGHNTLRLAVGGMDAALRPGALERMAELAAEAFASGACGLSSGLEYVPGAYADTAELIALARVARRWNLVYATHMRSESEGLADALDEAVEVAAAAGVRLQVSHCKASGRAVHGSSEMLLDKLAAARVRGVDLRADVYPYRAFGTVLVALLPPAACEGGEVELLRRLADPAERRALRALAEDPGCTTGAGLWREVHPEDVQLIRHASAAVSGRRLAEVLDGREPWDALCDLLMADPHGDGVFHTMHDDDVTRIMKHPLVSIGSDGGPPAGPNHPRTFGTFPTFLGEYVRDRGLVPMAEAIRKVSSATAAQFGLADRGWLGPGAVADVCVFDPAAIRHDGTYDEPGVRPAGVTHVLLGGRVVIDDGEFTGGRHGRLLRRGDGCLQPREAG</sequence>
<dbReference type="InterPro" id="IPR050378">
    <property type="entry name" value="Metallo-dep_Hydrolases_sf"/>
</dbReference>
<organism evidence="2 3">
    <name type="scientific">Streptosporangium fragile</name>
    <dbReference type="NCBI Taxonomy" id="46186"/>
    <lineage>
        <taxon>Bacteria</taxon>
        <taxon>Bacillati</taxon>
        <taxon>Actinomycetota</taxon>
        <taxon>Actinomycetes</taxon>
        <taxon>Streptosporangiales</taxon>
        <taxon>Streptosporangiaceae</taxon>
        <taxon>Streptosporangium</taxon>
    </lineage>
</organism>
<dbReference type="InterPro" id="IPR023100">
    <property type="entry name" value="D-aminoacylase_insert_dom_sf"/>
</dbReference>
<dbReference type="Pfam" id="PF07969">
    <property type="entry name" value="Amidohydro_3"/>
    <property type="match status" value="1"/>
</dbReference>
<dbReference type="PANTHER" id="PTHR11647:SF1">
    <property type="entry name" value="COLLAPSIN RESPONSE MEDIATOR PROTEIN"/>
    <property type="match status" value="1"/>
</dbReference>
<dbReference type="SUPFAM" id="SSF51338">
    <property type="entry name" value="Composite domain of metallo-dependent hydrolases"/>
    <property type="match status" value="1"/>
</dbReference>
<dbReference type="RefSeq" id="WP_344979305.1">
    <property type="nucleotide sequence ID" value="NZ_BAAAVI010000062.1"/>
</dbReference>
<dbReference type="PANTHER" id="PTHR11647">
    <property type="entry name" value="HYDRANTOINASE/DIHYDROPYRIMIDINASE FAMILY MEMBER"/>
    <property type="match status" value="1"/>
</dbReference>
<dbReference type="Proteomes" id="UP001500831">
    <property type="component" value="Unassembled WGS sequence"/>
</dbReference>
<dbReference type="InterPro" id="IPR011059">
    <property type="entry name" value="Metal-dep_hydrolase_composite"/>
</dbReference>
<dbReference type="InterPro" id="IPR032466">
    <property type="entry name" value="Metal_Hydrolase"/>
</dbReference>
<dbReference type="Gene3D" id="3.20.20.140">
    <property type="entry name" value="Metal-dependent hydrolases"/>
    <property type="match status" value="1"/>
</dbReference>
<evidence type="ECO:0000313" key="2">
    <source>
        <dbReference type="EMBL" id="GAA2898645.1"/>
    </source>
</evidence>
<dbReference type="Gene3D" id="3.30.1490.130">
    <property type="entry name" value="D-aminoacylase. Domain 3"/>
    <property type="match status" value="1"/>
</dbReference>
<keyword evidence="3" id="KW-1185">Reference proteome</keyword>
<dbReference type="SUPFAM" id="SSF51556">
    <property type="entry name" value="Metallo-dependent hydrolases"/>
    <property type="match status" value="1"/>
</dbReference>
<dbReference type="Gene3D" id="2.30.40.10">
    <property type="entry name" value="Urease, subunit C, domain 1"/>
    <property type="match status" value="1"/>
</dbReference>
<feature type="domain" description="Amidohydrolase 3" evidence="1">
    <location>
        <begin position="43"/>
        <end position="497"/>
    </location>
</feature>
<comment type="caution">
    <text evidence="2">The sequence shown here is derived from an EMBL/GenBank/DDBJ whole genome shotgun (WGS) entry which is preliminary data.</text>
</comment>